<dbReference type="GO" id="GO:0016832">
    <property type="term" value="F:aldehyde-lyase activity"/>
    <property type="evidence" value="ECO:0007669"/>
    <property type="project" value="TreeGrafter"/>
</dbReference>
<dbReference type="GO" id="GO:0005829">
    <property type="term" value="C:cytosol"/>
    <property type="evidence" value="ECO:0007669"/>
    <property type="project" value="TreeGrafter"/>
</dbReference>
<dbReference type="KEGG" id="erx:ATZ35_15505"/>
<reference evidence="5" key="1">
    <citation type="submission" date="2015-12" db="EMBL/GenBank/DDBJ databases">
        <authorList>
            <person name="Lauer A."/>
            <person name="Humrighouse B."/>
            <person name="Loparev V."/>
            <person name="Shewmaker P.L."/>
            <person name="Whitney A.M."/>
            <person name="McLaughlin R.W."/>
        </authorList>
    </citation>
    <scope>NUCLEOTIDE SEQUENCE [LARGE SCALE GENOMIC DNA]</scope>
    <source>
        <strain evidence="5">LMG 26678</strain>
    </source>
</reference>
<evidence type="ECO:0000313" key="5">
    <source>
        <dbReference type="Proteomes" id="UP000067523"/>
    </source>
</evidence>
<accession>A0A0U2VYY0</accession>
<name>A0A0U2VYY0_9ENTE</name>
<proteinExistence type="predicted"/>
<feature type="domain" description="Class II aldolase/adducin N-terminal" evidence="3">
    <location>
        <begin position="7"/>
        <end position="184"/>
    </location>
</feature>
<dbReference type="EMBL" id="CP013655">
    <property type="protein sequence ID" value="ALS38500.1"/>
    <property type="molecule type" value="Genomic_DNA"/>
</dbReference>
<dbReference type="GO" id="GO:0046872">
    <property type="term" value="F:metal ion binding"/>
    <property type="evidence" value="ECO:0007669"/>
    <property type="project" value="UniProtKB-KW"/>
</dbReference>
<keyword evidence="5" id="KW-1185">Reference proteome</keyword>
<dbReference type="InterPro" id="IPR050197">
    <property type="entry name" value="Aldolase_class_II_sugar_metab"/>
</dbReference>
<dbReference type="Gene3D" id="3.40.225.10">
    <property type="entry name" value="Class II aldolase/adducin N-terminal domain"/>
    <property type="match status" value="1"/>
</dbReference>
<organism evidence="4 5">
    <name type="scientific">Enterococcus rotai</name>
    <dbReference type="NCBI Taxonomy" id="118060"/>
    <lineage>
        <taxon>Bacteria</taxon>
        <taxon>Bacillati</taxon>
        <taxon>Bacillota</taxon>
        <taxon>Bacilli</taxon>
        <taxon>Lactobacillales</taxon>
        <taxon>Enterococcaceae</taxon>
        <taxon>Enterococcus</taxon>
    </lineage>
</organism>
<dbReference type="Pfam" id="PF00596">
    <property type="entry name" value="Aldolase_II"/>
    <property type="match status" value="1"/>
</dbReference>
<evidence type="ECO:0000313" key="4">
    <source>
        <dbReference type="EMBL" id="ALS38500.1"/>
    </source>
</evidence>
<keyword evidence="2" id="KW-0456">Lyase</keyword>
<evidence type="ECO:0000259" key="3">
    <source>
        <dbReference type="SMART" id="SM01007"/>
    </source>
</evidence>
<protein>
    <recommendedName>
        <fullName evidence="3">Class II aldolase/adducin N-terminal domain-containing protein</fullName>
    </recommendedName>
</protein>
<dbReference type="Proteomes" id="UP000067523">
    <property type="component" value="Chromosome"/>
</dbReference>
<dbReference type="GO" id="GO:0019323">
    <property type="term" value="P:pentose catabolic process"/>
    <property type="evidence" value="ECO:0007669"/>
    <property type="project" value="TreeGrafter"/>
</dbReference>
<dbReference type="AlphaFoldDB" id="A0A0U2VYY0"/>
<dbReference type="RefSeq" id="WP_208928049.1">
    <property type="nucleotide sequence ID" value="NZ_CP013655.1"/>
</dbReference>
<keyword evidence="1" id="KW-0479">Metal-binding</keyword>
<sequence length="209" mass="22445">MKTPLKKVVLETALTAYENGLMAGTSGNFSAIDREAGVMVITPSSIPYRELQEDDMSVIDLEGLLISGMKPSSEWQMHLEIYRTSQKTGAIAHTHSPFATAFAVLNEVIPTVLIEMALLGGAIPVAPFAMPGSIELGVAVAETLNKYEVNACLLESHGALAIGTTMEQAYTNAVYLEDVAKIYHYARAVGQPKIVKETAINQMLASMKG</sequence>
<gene>
    <name evidence="4" type="ORF">ATZ35_15505</name>
</gene>
<dbReference type="InterPro" id="IPR001303">
    <property type="entry name" value="Aldolase_II/adducin_N"/>
</dbReference>
<dbReference type="SMART" id="SM01007">
    <property type="entry name" value="Aldolase_II"/>
    <property type="match status" value="1"/>
</dbReference>
<dbReference type="STRING" id="118060.ATZ35_15505"/>
<dbReference type="PANTHER" id="PTHR22789:SF0">
    <property type="entry name" value="3-OXO-TETRONATE 4-PHOSPHATE DECARBOXYLASE-RELATED"/>
    <property type="match status" value="1"/>
</dbReference>
<evidence type="ECO:0000256" key="1">
    <source>
        <dbReference type="ARBA" id="ARBA00022723"/>
    </source>
</evidence>
<dbReference type="SUPFAM" id="SSF53639">
    <property type="entry name" value="AraD/HMP-PK domain-like"/>
    <property type="match status" value="1"/>
</dbReference>
<dbReference type="PANTHER" id="PTHR22789">
    <property type="entry name" value="FUCULOSE PHOSPHATE ALDOLASE"/>
    <property type="match status" value="1"/>
</dbReference>
<evidence type="ECO:0000256" key="2">
    <source>
        <dbReference type="ARBA" id="ARBA00023239"/>
    </source>
</evidence>
<dbReference type="InterPro" id="IPR036409">
    <property type="entry name" value="Aldolase_II/adducin_N_sf"/>
</dbReference>